<keyword evidence="3" id="KW-1185">Reference proteome</keyword>
<dbReference type="PIRSF" id="PIRSF006402">
    <property type="entry name" value="UCP006402_thioredoxin"/>
    <property type="match status" value="1"/>
</dbReference>
<dbReference type="Pfam" id="PF03190">
    <property type="entry name" value="Thioredox_DsbH"/>
    <property type="match status" value="1"/>
</dbReference>
<dbReference type="RefSeq" id="WP_394846475.1">
    <property type="nucleotide sequence ID" value="NZ_CP089982.1"/>
</dbReference>
<dbReference type="SUPFAM" id="SSF48208">
    <property type="entry name" value="Six-hairpin glycosidases"/>
    <property type="match status" value="1"/>
</dbReference>
<dbReference type="Proteomes" id="UP001379533">
    <property type="component" value="Chromosome"/>
</dbReference>
<proteinExistence type="predicted"/>
<evidence type="ECO:0000259" key="1">
    <source>
        <dbReference type="Pfam" id="PF03190"/>
    </source>
</evidence>
<dbReference type="SUPFAM" id="SSF52833">
    <property type="entry name" value="Thioredoxin-like"/>
    <property type="match status" value="1"/>
</dbReference>
<accession>A0ABZ2KB21</accession>
<dbReference type="InterPro" id="IPR012341">
    <property type="entry name" value="6hp_glycosidase-like_sf"/>
</dbReference>
<dbReference type="EMBL" id="CP089982">
    <property type="protein sequence ID" value="WXA95865.1"/>
    <property type="molecule type" value="Genomic_DNA"/>
</dbReference>
<organism evidence="2 3">
    <name type="scientific">Pendulispora brunnea</name>
    <dbReference type="NCBI Taxonomy" id="2905690"/>
    <lineage>
        <taxon>Bacteria</taxon>
        <taxon>Pseudomonadati</taxon>
        <taxon>Myxococcota</taxon>
        <taxon>Myxococcia</taxon>
        <taxon>Myxococcales</taxon>
        <taxon>Sorangiineae</taxon>
        <taxon>Pendulisporaceae</taxon>
        <taxon>Pendulispora</taxon>
    </lineage>
</organism>
<name>A0ABZ2KB21_9BACT</name>
<dbReference type="InterPro" id="IPR036249">
    <property type="entry name" value="Thioredoxin-like_sf"/>
</dbReference>
<dbReference type="Gene3D" id="3.40.30.10">
    <property type="entry name" value="Glutaredoxin"/>
    <property type="match status" value="1"/>
</dbReference>
<sequence>MGSHENRLAKEASPYLLQHAKNPVDWYPWGPEALERAAREDRPILLSIGYSACHWCHVMERESFEDPDIAQAMNELFVNIKVDREERPDLDQIYQLVVQLMGQNGGWPLTVFLTPDKKPFFGGTYFPPHDRYGMPGFPKVLQAISSAYRERRGEVDLQAAELTRAIAQATATEKEGAEAAAVHALSAKERLARAVAKLSPRFDARHGGFGSRPKFPNTMSVDLLLRYAALDGDVPSRAHVSITLDAMRAGGIYDHLGGGFHRYSTDERWLVPHFEKMLYDNALLLRLYTDGARGLEEPRYAETAREIATYVAREMTDAGGGFYATQDADSEGVEGKFFVWSRDEIKTALAADSSQDDVDSHQATQLALAYFDVTDKGNFEETGKTVLHTPRALETVARDLGMTHEHAKGLLARIQAKLFEVREERVKPFRDEKILAGWNGLLIGALADASIALDAPEMLALAERAFGFLRARLLDGGRVLRHVKGDIVKGPGFLDDHAYVGNAAVDLYEATGKTEYMTAARAMADSLLQHFADRDKGGFFFTPNDGEALIHRAKDPYDQAVPSGQAMACLLLLRLGSLVEASYAEPAVAELERLAPAALENPFGLGQTLAVLDRLARGAVDVVVVGKRDDARTQALAREAFRAYLPNRNVAWLDPNDAASREACAALAEGKEPKGEAPVAYVCRGRTCSLPVSNAAALRELLTEGK</sequence>
<gene>
    <name evidence="2" type="ORF">LZC95_03295</name>
</gene>
<evidence type="ECO:0000313" key="3">
    <source>
        <dbReference type="Proteomes" id="UP001379533"/>
    </source>
</evidence>
<dbReference type="Gene3D" id="1.50.10.10">
    <property type="match status" value="1"/>
</dbReference>
<feature type="domain" description="Spermatogenesis-associated protein 20-like TRX" evidence="1">
    <location>
        <begin position="5"/>
        <end position="166"/>
    </location>
</feature>
<dbReference type="PANTHER" id="PTHR42899:SF1">
    <property type="entry name" value="SPERMATOGENESIS-ASSOCIATED PROTEIN 20"/>
    <property type="match status" value="1"/>
</dbReference>
<protein>
    <submittedName>
        <fullName evidence="2">Thioredoxin domain-containing protein</fullName>
    </submittedName>
</protein>
<dbReference type="InterPro" id="IPR024705">
    <property type="entry name" value="Ssp411"/>
</dbReference>
<evidence type="ECO:0000313" key="2">
    <source>
        <dbReference type="EMBL" id="WXA95865.1"/>
    </source>
</evidence>
<dbReference type="CDD" id="cd02955">
    <property type="entry name" value="SSP411"/>
    <property type="match status" value="1"/>
</dbReference>
<dbReference type="InterPro" id="IPR008928">
    <property type="entry name" value="6-hairpin_glycosidase_sf"/>
</dbReference>
<dbReference type="InterPro" id="IPR004879">
    <property type="entry name" value="Ssp411-like_TRX"/>
</dbReference>
<reference evidence="2 3" key="1">
    <citation type="submission" date="2021-12" db="EMBL/GenBank/DDBJ databases">
        <title>Discovery of the Pendulisporaceae a myxobacterial family with distinct sporulation behavior and unique specialized metabolism.</title>
        <authorList>
            <person name="Garcia R."/>
            <person name="Popoff A."/>
            <person name="Bader C.D."/>
            <person name="Loehr J."/>
            <person name="Walesch S."/>
            <person name="Walt C."/>
            <person name="Boldt J."/>
            <person name="Bunk B."/>
            <person name="Haeckl F.J.F.P.J."/>
            <person name="Gunesch A.P."/>
            <person name="Birkelbach J."/>
            <person name="Nuebel U."/>
            <person name="Pietschmann T."/>
            <person name="Bach T."/>
            <person name="Mueller R."/>
        </authorList>
    </citation>
    <scope>NUCLEOTIDE SEQUENCE [LARGE SCALE GENOMIC DNA]</scope>
    <source>
        <strain evidence="2 3">MSr12523</strain>
    </source>
</reference>
<dbReference type="PANTHER" id="PTHR42899">
    <property type="entry name" value="SPERMATOGENESIS-ASSOCIATED PROTEIN 20"/>
    <property type="match status" value="1"/>
</dbReference>